<comment type="caution">
    <text evidence="8">The sequence shown here is derived from an EMBL/GenBank/DDBJ whole genome shotgun (WGS) entry which is preliminary data.</text>
</comment>
<dbReference type="GO" id="GO:0009424">
    <property type="term" value="C:bacterial-type flagellum hook"/>
    <property type="evidence" value="ECO:0007669"/>
    <property type="project" value="UniProtKB-UniRule"/>
</dbReference>
<evidence type="ECO:0000256" key="4">
    <source>
        <dbReference type="ARBA" id="ARBA00023143"/>
    </source>
</evidence>
<evidence type="ECO:0000256" key="1">
    <source>
        <dbReference type="ARBA" id="ARBA00009764"/>
    </source>
</evidence>
<dbReference type="GO" id="GO:0005576">
    <property type="term" value="C:extracellular region"/>
    <property type="evidence" value="ECO:0007669"/>
    <property type="project" value="UniProtKB-SubCell"/>
</dbReference>
<dbReference type="OrthoDB" id="5484186at2"/>
<dbReference type="InterPro" id="IPR010809">
    <property type="entry name" value="FliD_C"/>
</dbReference>
<dbReference type="AlphaFoldDB" id="A0A6N6N3U8"/>
<gene>
    <name evidence="8" type="primary">fliD</name>
    <name evidence="8" type="ORF">F8A88_06755</name>
</gene>
<keyword evidence="9" id="KW-1185">Reference proteome</keyword>
<reference evidence="8 9" key="1">
    <citation type="journal article" date="2017" name="Int. J. Syst. Evol. Microbiol.">
        <title>Desulfovibrio senegalensis sp. nov., a mesophilic sulfate reducer isolated from marine sediment.</title>
        <authorList>
            <person name="Thioye A."/>
            <person name="Gam Z.B.A."/>
            <person name="Mbengue M."/>
            <person name="Cayol J.L."/>
            <person name="Joseph-Bartoli M."/>
            <person name="Toure-Kane C."/>
            <person name="Labat M."/>
        </authorList>
    </citation>
    <scope>NUCLEOTIDE SEQUENCE [LARGE SCALE GENOMIC DNA]</scope>
    <source>
        <strain evidence="8 9">DSM 101509</strain>
    </source>
</reference>
<dbReference type="PANTHER" id="PTHR30288">
    <property type="entry name" value="FLAGELLAR CAP/ASSEMBLY PROTEIN FLID"/>
    <property type="match status" value="1"/>
</dbReference>
<accession>A0A6N6N3U8</accession>
<dbReference type="PANTHER" id="PTHR30288:SF0">
    <property type="entry name" value="FLAGELLAR HOOK-ASSOCIATED PROTEIN 2"/>
    <property type="match status" value="1"/>
</dbReference>
<name>A0A6N6N3U8_9BACT</name>
<organism evidence="8 9">
    <name type="scientific">Pseudodesulfovibrio senegalensis</name>
    <dbReference type="NCBI Taxonomy" id="1721087"/>
    <lineage>
        <taxon>Bacteria</taxon>
        <taxon>Pseudomonadati</taxon>
        <taxon>Thermodesulfobacteriota</taxon>
        <taxon>Desulfovibrionia</taxon>
        <taxon>Desulfovibrionales</taxon>
        <taxon>Desulfovibrionaceae</taxon>
    </lineage>
</organism>
<sequence>MSYISSVSSTTYSPISTSGSITFSGLGNGTDFDEIREAQVEAQSVQLETYEADLEETEYIVDLLEDLQEEFEALEDTLSEYDDPDEFIEMGVTTTDDDAVSVEATGEAREGSYELEINQLARYDVWATTGYTYDSTDTIITTTDTQLTFTYGDETIAVDVAAGTTLQGLVDSINRDSDASEAVEASLLSDGDEYYFFLSGQDTGADNTITLTDTGTIDGFDLSNFENTQEACNAQIKVDGFPPGEDTWLERDSNEIDDVIDGVEVNLRDTTDGSTLTINVEYDEDAIKEKIYDFVEEVNQIILDIQTLTGRLEDAANVESGDDADEAADDDDADDVTYTVDNYVTDFIYDSIKNVLSTQGIGTYYDYDSGVGDYYNSLAMLGFYTDTDEGSDTFGQLQDDEDALDAALDDDPGAVARLFCASGEATTYSDDLKVTSWVDSLTEGGAYDVSYTVSGGVITEAYIDGEAATIDGTTLFASSSDSGSQGLYLQATNLSDGDHSGTVYVKQGKVGEMIDVISELSAGDGVLATQIEYYEESVSSLEDSIYSEELRLDNLNTRLKEKYSALDSMLSYYTNMQSMIASLTST</sequence>
<protein>
    <recommendedName>
        <fullName evidence="5">Flagellar hook-associated protein 2</fullName>
        <shortName evidence="5">HAP2</shortName>
    </recommendedName>
    <alternativeName>
        <fullName evidence="5">Flagellar cap protein</fullName>
    </alternativeName>
</protein>
<comment type="subunit">
    <text evidence="2 5">Homopentamer.</text>
</comment>
<dbReference type="Proteomes" id="UP000438699">
    <property type="component" value="Unassembled WGS sequence"/>
</dbReference>
<evidence type="ECO:0000259" key="7">
    <source>
        <dbReference type="Pfam" id="PF07195"/>
    </source>
</evidence>
<comment type="similarity">
    <text evidence="1 5">Belongs to the FliD family.</text>
</comment>
<dbReference type="EMBL" id="WAIE01000002">
    <property type="protein sequence ID" value="KAB1442160.1"/>
    <property type="molecule type" value="Genomic_DNA"/>
</dbReference>
<proteinExistence type="inferred from homology"/>
<keyword evidence="8" id="KW-0282">Flagellum</keyword>
<evidence type="ECO:0000313" key="8">
    <source>
        <dbReference type="EMBL" id="KAB1442160.1"/>
    </source>
</evidence>
<dbReference type="Pfam" id="PF07195">
    <property type="entry name" value="FliD_C"/>
    <property type="match status" value="1"/>
</dbReference>
<keyword evidence="4 5" id="KW-0975">Bacterial flagellum</keyword>
<comment type="subcellular location">
    <subcellularLocation>
        <location evidence="5">Secreted</location>
    </subcellularLocation>
    <subcellularLocation>
        <location evidence="5">Bacterial flagellum</location>
    </subcellularLocation>
</comment>
<evidence type="ECO:0000259" key="6">
    <source>
        <dbReference type="Pfam" id="PF02465"/>
    </source>
</evidence>
<keyword evidence="8" id="KW-0969">Cilium</keyword>
<evidence type="ECO:0000256" key="3">
    <source>
        <dbReference type="ARBA" id="ARBA00023054"/>
    </source>
</evidence>
<feature type="domain" description="Flagellar hook-associated protein 2 C-terminal" evidence="7">
    <location>
        <begin position="231"/>
        <end position="573"/>
    </location>
</feature>
<dbReference type="RefSeq" id="WP_151150382.1">
    <property type="nucleotide sequence ID" value="NZ_WAIE01000002.1"/>
</dbReference>
<evidence type="ECO:0000256" key="5">
    <source>
        <dbReference type="RuleBase" id="RU362066"/>
    </source>
</evidence>
<dbReference type="Pfam" id="PF07196">
    <property type="entry name" value="Flagellin_IN"/>
    <property type="match status" value="1"/>
</dbReference>
<evidence type="ECO:0000313" key="9">
    <source>
        <dbReference type="Proteomes" id="UP000438699"/>
    </source>
</evidence>
<dbReference type="GO" id="GO:0071973">
    <property type="term" value="P:bacterial-type flagellum-dependent cell motility"/>
    <property type="evidence" value="ECO:0007669"/>
    <property type="project" value="TreeGrafter"/>
</dbReference>
<dbReference type="GO" id="GO:0007155">
    <property type="term" value="P:cell adhesion"/>
    <property type="evidence" value="ECO:0007669"/>
    <property type="project" value="InterPro"/>
</dbReference>
<feature type="domain" description="Flagellar hook-associated protein 2 N-terminal" evidence="6">
    <location>
        <begin position="29"/>
        <end position="122"/>
    </location>
</feature>
<keyword evidence="5" id="KW-0964">Secreted</keyword>
<evidence type="ECO:0000256" key="2">
    <source>
        <dbReference type="ARBA" id="ARBA00011255"/>
    </source>
</evidence>
<keyword evidence="3 5" id="KW-0175">Coiled coil</keyword>
<comment type="function">
    <text evidence="5">Required for morphogenesis and for the elongation of the flagellar filament by facilitating polymerization of the flagellin monomers at the tip of growing filament. Forms a capping structure, which prevents flagellin subunits (transported through the central channel of the flagellum) from leaking out without polymerization at the distal end.</text>
</comment>
<dbReference type="InterPro" id="IPR040026">
    <property type="entry name" value="FliD"/>
</dbReference>
<dbReference type="Pfam" id="PF02465">
    <property type="entry name" value="FliD_N"/>
    <property type="match status" value="1"/>
</dbReference>
<feature type="coiled-coil region" evidence="5">
    <location>
        <begin position="47"/>
        <end position="84"/>
    </location>
</feature>
<dbReference type="GO" id="GO:0009421">
    <property type="term" value="C:bacterial-type flagellum filament cap"/>
    <property type="evidence" value="ECO:0007669"/>
    <property type="project" value="InterPro"/>
</dbReference>
<keyword evidence="8" id="KW-0966">Cell projection</keyword>
<dbReference type="InterPro" id="IPR003481">
    <property type="entry name" value="FliD_N"/>
</dbReference>
<dbReference type="InterPro" id="IPR010810">
    <property type="entry name" value="Flagellin_hook_IN_motif"/>
</dbReference>